<evidence type="ECO:0000313" key="3">
    <source>
        <dbReference type="Proteomes" id="UP000401081"/>
    </source>
</evidence>
<dbReference type="AlphaFoldDB" id="A0A485AMB0"/>
<dbReference type="SUPFAM" id="SSF141868">
    <property type="entry name" value="EAL domain-like"/>
    <property type="match status" value="1"/>
</dbReference>
<name>A0A485AMB0_KLUCR</name>
<proteinExistence type="predicted"/>
<keyword evidence="3" id="KW-1185">Reference proteome</keyword>
<gene>
    <name evidence="2" type="ORF">NCTC12993_01843</name>
</gene>
<feature type="domain" description="EAL" evidence="1">
    <location>
        <begin position="1"/>
        <end position="111"/>
    </location>
</feature>
<evidence type="ECO:0000259" key="1">
    <source>
        <dbReference type="PROSITE" id="PS50883"/>
    </source>
</evidence>
<organism evidence="2 3">
    <name type="scientific">Kluyvera cryocrescens</name>
    <name type="common">Kluyvera citrophila</name>
    <dbReference type="NCBI Taxonomy" id="580"/>
    <lineage>
        <taxon>Bacteria</taxon>
        <taxon>Pseudomonadati</taxon>
        <taxon>Pseudomonadota</taxon>
        <taxon>Gammaproteobacteria</taxon>
        <taxon>Enterobacterales</taxon>
        <taxon>Enterobacteriaceae</taxon>
        <taxon>Kluyvera</taxon>
    </lineage>
</organism>
<dbReference type="Pfam" id="PF00563">
    <property type="entry name" value="EAL"/>
    <property type="match status" value="1"/>
</dbReference>
<dbReference type="Proteomes" id="UP000401081">
    <property type="component" value="Unassembled WGS sequence"/>
</dbReference>
<evidence type="ECO:0000313" key="2">
    <source>
        <dbReference type="EMBL" id="VFS61256.1"/>
    </source>
</evidence>
<sequence>MRKKHVDTQEEYLFTLNISAVQLNDVDFAFHALAIVTRLKLCTAQLVFEITQSAVPLTEAARENLQMLQEAGINIAWDGIGSLEASANGWRSGSLIILSSIVVAWATASRR</sequence>
<dbReference type="InterPro" id="IPR035919">
    <property type="entry name" value="EAL_sf"/>
</dbReference>
<protein>
    <submittedName>
        <fullName evidence="2">Putative diguanylate cyclase</fullName>
    </submittedName>
</protein>
<dbReference type="EMBL" id="CAADJD010000015">
    <property type="protein sequence ID" value="VFS61256.1"/>
    <property type="molecule type" value="Genomic_DNA"/>
</dbReference>
<accession>A0A485AMB0</accession>
<dbReference type="Gene3D" id="3.20.20.450">
    <property type="entry name" value="EAL domain"/>
    <property type="match status" value="1"/>
</dbReference>
<dbReference type="InterPro" id="IPR001633">
    <property type="entry name" value="EAL_dom"/>
</dbReference>
<dbReference type="PROSITE" id="PS50883">
    <property type="entry name" value="EAL"/>
    <property type="match status" value="1"/>
</dbReference>
<reference evidence="2 3" key="1">
    <citation type="submission" date="2019-03" db="EMBL/GenBank/DDBJ databases">
        <authorList>
            <consortium name="Pathogen Informatics"/>
        </authorList>
    </citation>
    <scope>NUCLEOTIDE SEQUENCE [LARGE SCALE GENOMIC DNA]</scope>
    <source>
        <strain evidence="2 3">NCTC12993</strain>
    </source>
</reference>